<protein>
    <recommendedName>
        <fullName evidence="2">PWWP domain-containing protein</fullName>
    </recommendedName>
</protein>
<feature type="domain" description="PWWP" evidence="2">
    <location>
        <begin position="15"/>
        <end position="83"/>
    </location>
</feature>
<dbReference type="Pfam" id="PF08711">
    <property type="entry name" value="Med26"/>
    <property type="match status" value="1"/>
</dbReference>
<dbReference type="Pfam" id="PF00855">
    <property type="entry name" value="PWWP"/>
    <property type="match status" value="1"/>
</dbReference>
<dbReference type="InterPro" id="IPR035441">
    <property type="entry name" value="TFIIS/LEDGF_dom_sf"/>
</dbReference>
<dbReference type="SUPFAM" id="SSF47676">
    <property type="entry name" value="Conserved domain common to transcription factors TFIIS, elongin A, CRSP70"/>
    <property type="match status" value="1"/>
</dbReference>
<feature type="compositionally biased region" description="Basic and acidic residues" evidence="1">
    <location>
        <begin position="190"/>
        <end position="208"/>
    </location>
</feature>
<feature type="compositionally biased region" description="Basic and acidic residues" evidence="1">
    <location>
        <begin position="112"/>
        <end position="123"/>
    </location>
</feature>
<proteinExistence type="predicted"/>
<comment type="caution">
    <text evidence="3">The sequence shown here is derived from an EMBL/GenBank/DDBJ whole genome shotgun (WGS) entry which is preliminary data.</text>
</comment>
<dbReference type="AlphaFoldDB" id="A0A8H2X0B0"/>
<dbReference type="PROSITE" id="PS50812">
    <property type="entry name" value="PWWP"/>
    <property type="match status" value="1"/>
</dbReference>
<feature type="compositionally biased region" description="Acidic residues" evidence="1">
    <location>
        <begin position="132"/>
        <end position="147"/>
    </location>
</feature>
<feature type="compositionally biased region" description="Polar residues" evidence="1">
    <location>
        <begin position="330"/>
        <end position="340"/>
    </location>
</feature>
<evidence type="ECO:0000313" key="4">
    <source>
        <dbReference type="Proteomes" id="UP000663853"/>
    </source>
</evidence>
<dbReference type="Gene3D" id="2.30.30.140">
    <property type="match status" value="1"/>
</dbReference>
<feature type="region of interest" description="Disordered" evidence="1">
    <location>
        <begin position="112"/>
        <end position="243"/>
    </location>
</feature>
<evidence type="ECO:0000256" key="1">
    <source>
        <dbReference type="SAM" id="MobiDB-lite"/>
    </source>
</evidence>
<gene>
    <name evidence="3" type="ORF">RDB_LOCUS4728</name>
</gene>
<feature type="compositionally biased region" description="Basic and acidic residues" evidence="1">
    <location>
        <begin position="156"/>
        <end position="167"/>
    </location>
</feature>
<reference evidence="3" key="1">
    <citation type="submission" date="2021-01" db="EMBL/GenBank/DDBJ databases">
        <authorList>
            <person name="Kaushik A."/>
        </authorList>
    </citation>
    <scope>NUCLEOTIDE SEQUENCE</scope>
    <source>
        <strain evidence="3">AG6-10EEA</strain>
    </source>
</reference>
<dbReference type="OrthoDB" id="10262814at2759"/>
<dbReference type="SMART" id="SM00293">
    <property type="entry name" value="PWWP"/>
    <property type="match status" value="1"/>
</dbReference>
<sequence length="396" mass="43609">MAQDKKDSDVVKYEVGNVVIGKVKGYPPWPGEIIDPDEAPTKVKQERPVSKKVTFYCVRFFPVGDHAWLPTKDVSRLLPHEIAAYLAEPSKRKGDLMEGYKIANDPHEWRKEKDALAERERANEAAGINVNDDVDELDNEDEEDDDEPKPKKRKRDTAAADKKESKAGRGKGKRKTKKSAEQIESEDEEDKSRVDKPTSSKAEKERPAKRAKKESVAPQPSAAGAGDDEGDDAAMASDPEAAKVKEWRHKLQRAFLTKTSPAPDEMSGLDVVFTTVENYDKMTVEYLSYSKIGKVMRKIIQLPTIPSDDQFHFRQRAQALVTKWQQLITTSEDGSPSNNNTKDKVASSAKGVNSTTGGKPKSSRASDKDAPAEPEPAANGVQANGGSGTEAMKVDS</sequence>
<evidence type="ECO:0000313" key="3">
    <source>
        <dbReference type="EMBL" id="CAE6414583.1"/>
    </source>
</evidence>
<accession>A0A8H2X0B0</accession>
<feature type="region of interest" description="Disordered" evidence="1">
    <location>
        <begin position="330"/>
        <end position="396"/>
    </location>
</feature>
<dbReference type="EMBL" id="CAJMXA010000072">
    <property type="protein sequence ID" value="CAE6414583.1"/>
    <property type="molecule type" value="Genomic_DNA"/>
</dbReference>
<dbReference type="SUPFAM" id="SSF63748">
    <property type="entry name" value="Tudor/PWWP/MBT"/>
    <property type="match status" value="1"/>
</dbReference>
<organism evidence="3 4">
    <name type="scientific">Rhizoctonia solani</name>
    <dbReference type="NCBI Taxonomy" id="456999"/>
    <lineage>
        <taxon>Eukaryota</taxon>
        <taxon>Fungi</taxon>
        <taxon>Dikarya</taxon>
        <taxon>Basidiomycota</taxon>
        <taxon>Agaricomycotina</taxon>
        <taxon>Agaricomycetes</taxon>
        <taxon>Cantharellales</taxon>
        <taxon>Ceratobasidiaceae</taxon>
        <taxon>Rhizoctonia</taxon>
    </lineage>
</organism>
<dbReference type="InterPro" id="IPR017923">
    <property type="entry name" value="TFIIS_N"/>
</dbReference>
<evidence type="ECO:0000259" key="2">
    <source>
        <dbReference type="PROSITE" id="PS50812"/>
    </source>
</evidence>
<dbReference type="Gene3D" id="1.20.930.10">
    <property type="entry name" value="Conserved domain common to transcription factors TFIIS, elongin A, CRSP70"/>
    <property type="match status" value="1"/>
</dbReference>
<feature type="compositionally biased region" description="Basic residues" evidence="1">
    <location>
        <begin position="168"/>
        <end position="177"/>
    </location>
</feature>
<dbReference type="Proteomes" id="UP000663853">
    <property type="component" value="Unassembled WGS sequence"/>
</dbReference>
<name>A0A8H2X0B0_9AGAM</name>
<dbReference type="InterPro" id="IPR000313">
    <property type="entry name" value="PWWP_dom"/>
</dbReference>